<feature type="transmembrane region" description="Helical" evidence="2">
    <location>
        <begin position="73"/>
        <end position="93"/>
    </location>
</feature>
<reference evidence="3" key="1">
    <citation type="submission" date="2020-10" db="EMBL/GenBank/DDBJ databases">
        <authorList>
            <person name="Gilroy R."/>
        </authorList>
    </citation>
    <scope>NUCLEOTIDE SEQUENCE</scope>
    <source>
        <strain evidence="3">CHK184-25365</strain>
    </source>
</reference>
<evidence type="ECO:0000256" key="2">
    <source>
        <dbReference type="SAM" id="Phobius"/>
    </source>
</evidence>
<name>A0A9D1AJT4_9FIRM</name>
<gene>
    <name evidence="3" type="ORF">IAB36_05685</name>
</gene>
<evidence type="ECO:0000256" key="1">
    <source>
        <dbReference type="SAM" id="MobiDB-lite"/>
    </source>
</evidence>
<protein>
    <recommendedName>
        <fullName evidence="5">DUF4190 domain-containing protein</fullName>
    </recommendedName>
</protein>
<feature type="transmembrane region" description="Helical" evidence="2">
    <location>
        <begin position="152"/>
        <end position="180"/>
    </location>
</feature>
<accession>A0A9D1AJT4</accession>
<evidence type="ECO:0000313" key="3">
    <source>
        <dbReference type="EMBL" id="HIR41299.1"/>
    </source>
</evidence>
<feature type="region of interest" description="Disordered" evidence="1">
    <location>
        <begin position="1"/>
        <end position="52"/>
    </location>
</feature>
<feature type="transmembrane region" description="Helical" evidence="2">
    <location>
        <begin position="113"/>
        <end position="131"/>
    </location>
</feature>
<feature type="compositionally biased region" description="Polar residues" evidence="1">
    <location>
        <begin position="1"/>
        <end position="11"/>
    </location>
</feature>
<dbReference type="Proteomes" id="UP000886749">
    <property type="component" value="Unassembled WGS sequence"/>
</dbReference>
<proteinExistence type="predicted"/>
<keyword evidence="2" id="KW-1133">Transmembrane helix</keyword>
<dbReference type="EMBL" id="DVGY01000127">
    <property type="protein sequence ID" value="HIR41299.1"/>
    <property type="molecule type" value="Genomic_DNA"/>
</dbReference>
<dbReference type="AlphaFoldDB" id="A0A9D1AJT4"/>
<reference evidence="3" key="2">
    <citation type="journal article" date="2021" name="PeerJ">
        <title>Extensive microbial diversity within the chicken gut microbiome revealed by metagenomics and culture.</title>
        <authorList>
            <person name="Gilroy R."/>
            <person name="Ravi A."/>
            <person name="Getino M."/>
            <person name="Pursley I."/>
            <person name="Horton D.L."/>
            <person name="Alikhan N.F."/>
            <person name="Baker D."/>
            <person name="Gharbi K."/>
            <person name="Hall N."/>
            <person name="Watson M."/>
            <person name="Adriaenssens E.M."/>
            <person name="Foster-Nyarko E."/>
            <person name="Jarju S."/>
            <person name="Secka A."/>
            <person name="Antonio M."/>
            <person name="Oren A."/>
            <person name="Chaudhuri R.R."/>
            <person name="La Ragione R."/>
            <person name="Hildebrand F."/>
            <person name="Pallen M.J."/>
        </authorList>
    </citation>
    <scope>NUCLEOTIDE SEQUENCE</scope>
    <source>
        <strain evidence="3">CHK184-25365</strain>
    </source>
</reference>
<sequence>MNSQNQSTGTPFQDPRVQSNPPGPATPPPPQEPPFIPYQKPTPPPPPPYYIQPKGYPPYPGMPYPKPKSKTKLATASLVLGAIALGLLLIAIFGDISVLGESGYHNSSNFLDLSFPISVCGLLALIFGLVSRSRFQSYPPNFPGRRNSLLGIIFGAVSLGFLLLIYLLAFSLVAYLFFLFTLTVG</sequence>
<keyword evidence="2" id="KW-0472">Membrane</keyword>
<organism evidence="3 4">
    <name type="scientific">Candidatus Egerieicola pullicola</name>
    <dbReference type="NCBI Taxonomy" id="2840775"/>
    <lineage>
        <taxon>Bacteria</taxon>
        <taxon>Bacillati</taxon>
        <taxon>Bacillota</taxon>
        <taxon>Clostridia</taxon>
        <taxon>Eubacteriales</taxon>
        <taxon>Oscillospiraceae</taxon>
        <taxon>Oscillospiraceae incertae sedis</taxon>
        <taxon>Candidatus Egerieicola</taxon>
    </lineage>
</organism>
<keyword evidence="2" id="KW-0812">Transmembrane</keyword>
<evidence type="ECO:0000313" key="4">
    <source>
        <dbReference type="Proteomes" id="UP000886749"/>
    </source>
</evidence>
<comment type="caution">
    <text evidence="3">The sequence shown here is derived from an EMBL/GenBank/DDBJ whole genome shotgun (WGS) entry which is preliminary data.</text>
</comment>
<feature type="compositionally biased region" description="Pro residues" evidence="1">
    <location>
        <begin position="21"/>
        <end position="52"/>
    </location>
</feature>
<evidence type="ECO:0008006" key="5">
    <source>
        <dbReference type="Google" id="ProtNLM"/>
    </source>
</evidence>